<dbReference type="Gene3D" id="3.10.580.10">
    <property type="entry name" value="CBS-domain"/>
    <property type="match status" value="1"/>
</dbReference>
<keyword evidence="4 8" id="KW-1133">Transmembrane helix</keyword>
<evidence type="ECO:0000256" key="9">
    <source>
        <dbReference type="SAM" id="Phobius"/>
    </source>
</evidence>
<dbReference type="KEGG" id="ccun:CCUN_1370"/>
<gene>
    <name evidence="12" type="ORF">CCUN_1370</name>
</gene>
<dbReference type="eggNOG" id="COG1253">
    <property type="taxonomic scope" value="Bacteria"/>
</dbReference>
<dbReference type="InterPro" id="IPR046342">
    <property type="entry name" value="CBS_dom_sf"/>
</dbReference>
<evidence type="ECO:0000256" key="2">
    <source>
        <dbReference type="ARBA" id="ARBA00022692"/>
    </source>
</evidence>
<dbReference type="CDD" id="cd04590">
    <property type="entry name" value="CBS_pair_CorC_HlyC_assoc"/>
    <property type="match status" value="1"/>
</dbReference>
<evidence type="ECO:0000313" key="12">
    <source>
        <dbReference type="EMBL" id="ARJ56958.1"/>
    </source>
</evidence>
<dbReference type="STRING" id="1121267.CCUN_1370"/>
<keyword evidence="2 8" id="KW-0812">Transmembrane</keyword>
<feature type="domain" description="CNNM transmembrane" evidence="11">
    <location>
        <begin position="1"/>
        <end position="178"/>
    </location>
</feature>
<evidence type="ECO:0000256" key="6">
    <source>
        <dbReference type="ARBA" id="ARBA00023136"/>
    </source>
</evidence>
<name>A0A1W6BY06_9BACT</name>
<reference evidence="12 13" key="1">
    <citation type="submission" date="2017-04" db="EMBL/GenBank/DDBJ databases">
        <title>Complete genome sequence of the Campylobacter cuniculorum type strain LMG24588.</title>
        <authorList>
            <person name="Miller W.G."/>
            <person name="Yee E."/>
            <person name="Revez J."/>
            <person name="Bono J.L."/>
            <person name="Rossi M."/>
        </authorList>
    </citation>
    <scope>NUCLEOTIDE SEQUENCE [LARGE SCALE GENOMIC DNA]</scope>
    <source>
        <strain evidence="12 13">LMG 24588</strain>
    </source>
</reference>
<evidence type="ECO:0000256" key="8">
    <source>
        <dbReference type="PROSITE-ProRule" id="PRU01193"/>
    </source>
</evidence>
<feature type="transmembrane region" description="Helical" evidence="9">
    <location>
        <begin position="88"/>
        <end position="107"/>
    </location>
</feature>
<dbReference type="PANTHER" id="PTHR22777">
    <property type="entry name" value="HEMOLYSIN-RELATED"/>
    <property type="match status" value="1"/>
</dbReference>
<dbReference type="InterPro" id="IPR044751">
    <property type="entry name" value="Ion_transp-like_CBS"/>
</dbReference>
<feature type="domain" description="CBS" evidence="10">
    <location>
        <begin position="258"/>
        <end position="319"/>
    </location>
</feature>
<proteinExistence type="predicted"/>
<dbReference type="AlphaFoldDB" id="A0A1W6BY06"/>
<feature type="transmembrane region" description="Helical" evidence="9">
    <location>
        <begin position="54"/>
        <end position="76"/>
    </location>
</feature>
<dbReference type="Proteomes" id="UP000192902">
    <property type="component" value="Chromosome"/>
</dbReference>
<dbReference type="SUPFAM" id="SSF54631">
    <property type="entry name" value="CBS-domain pair"/>
    <property type="match status" value="1"/>
</dbReference>
<dbReference type="Pfam" id="PF01595">
    <property type="entry name" value="CNNM"/>
    <property type="match status" value="1"/>
</dbReference>
<dbReference type="OrthoDB" id="9798188at2"/>
<evidence type="ECO:0000256" key="4">
    <source>
        <dbReference type="ARBA" id="ARBA00022989"/>
    </source>
</evidence>
<keyword evidence="3" id="KW-0677">Repeat</keyword>
<dbReference type="PROSITE" id="PS51371">
    <property type="entry name" value="CBS"/>
    <property type="match status" value="1"/>
</dbReference>
<dbReference type="PANTHER" id="PTHR22777:SF4">
    <property type="entry name" value="UPF0053 PROTEIN SLL1254"/>
    <property type="match status" value="1"/>
</dbReference>
<dbReference type="PROSITE" id="PS51846">
    <property type="entry name" value="CNNM"/>
    <property type="match status" value="1"/>
</dbReference>
<organism evidence="12 13">
    <name type="scientific">Campylobacter cuniculorum DSM 23162 = LMG 24588</name>
    <dbReference type="NCBI Taxonomy" id="1121267"/>
    <lineage>
        <taxon>Bacteria</taxon>
        <taxon>Pseudomonadati</taxon>
        <taxon>Campylobacterota</taxon>
        <taxon>Epsilonproteobacteria</taxon>
        <taxon>Campylobacterales</taxon>
        <taxon>Campylobacteraceae</taxon>
        <taxon>Campylobacter</taxon>
    </lineage>
</organism>
<evidence type="ECO:0000259" key="10">
    <source>
        <dbReference type="PROSITE" id="PS51371"/>
    </source>
</evidence>
<evidence type="ECO:0000256" key="3">
    <source>
        <dbReference type="ARBA" id="ARBA00022737"/>
    </source>
</evidence>
<dbReference type="RefSeq" id="WP_051521716.1">
    <property type="nucleotide sequence ID" value="NZ_CP020867.1"/>
</dbReference>
<feature type="transmembrane region" description="Helical" evidence="9">
    <location>
        <begin position="6"/>
        <end position="33"/>
    </location>
</feature>
<dbReference type="InterPro" id="IPR002550">
    <property type="entry name" value="CNNM"/>
</dbReference>
<evidence type="ECO:0000256" key="5">
    <source>
        <dbReference type="ARBA" id="ARBA00023122"/>
    </source>
</evidence>
<sequence>MFWLIFYFLLAVVVSFICSILEAVLLSITPSFMESYARKHLKSGKIIKHLKANIDNSIGAILVVNTFANTVGAAGVGAQAVEIFGETWQGFVALFMTLCILYFSEILPKTIGATYYKILVLPASYCIVFLYCLTFPLVYISRIITYAFKKNKNNQMTRDEILAITELGEKSGSINELESDILEHLLLQKNLSVKDIMTPKERIFALDEQTSIEESLKKLKFSRIPLYDEKNQINSLVYKQNILQKSLENKEKQTLKSIAKTITKVDSNMALLDLLEKFITQKEHLFLVVEKTQTEKIIGIVSLNDVIEAVLGVRNLQRED</sequence>
<feature type="transmembrane region" description="Helical" evidence="9">
    <location>
        <begin position="119"/>
        <end position="140"/>
    </location>
</feature>
<protein>
    <submittedName>
        <fullName evidence="12">Putative hemolysin (DUF21 domain)</fullName>
    </submittedName>
</protein>
<evidence type="ECO:0000256" key="7">
    <source>
        <dbReference type="PROSITE-ProRule" id="PRU00703"/>
    </source>
</evidence>
<comment type="subcellular location">
    <subcellularLocation>
        <location evidence="1">Membrane</location>
        <topology evidence="1">Multi-pass membrane protein</topology>
    </subcellularLocation>
</comment>
<accession>A0A1W6BY06</accession>
<evidence type="ECO:0000259" key="11">
    <source>
        <dbReference type="PROSITE" id="PS51846"/>
    </source>
</evidence>
<keyword evidence="6 8" id="KW-0472">Membrane</keyword>
<keyword evidence="5 7" id="KW-0129">CBS domain</keyword>
<evidence type="ECO:0000256" key="1">
    <source>
        <dbReference type="ARBA" id="ARBA00004141"/>
    </source>
</evidence>
<dbReference type="GO" id="GO:0005886">
    <property type="term" value="C:plasma membrane"/>
    <property type="evidence" value="ECO:0007669"/>
    <property type="project" value="TreeGrafter"/>
</dbReference>
<dbReference type="InterPro" id="IPR000644">
    <property type="entry name" value="CBS_dom"/>
</dbReference>
<evidence type="ECO:0000313" key="13">
    <source>
        <dbReference type="Proteomes" id="UP000192902"/>
    </source>
</evidence>
<dbReference type="Pfam" id="PF00571">
    <property type="entry name" value="CBS"/>
    <property type="match status" value="2"/>
</dbReference>
<dbReference type="EMBL" id="CP020867">
    <property type="protein sequence ID" value="ARJ56958.1"/>
    <property type="molecule type" value="Genomic_DNA"/>
</dbReference>